<dbReference type="RefSeq" id="WP_106758472.1">
    <property type="nucleotide sequence ID" value="NZ_PXWF02000245.1"/>
</dbReference>
<dbReference type="Pfam" id="PF14378">
    <property type="entry name" value="PAP2_3"/>
    <property type="match status" value="1"/>
</dbReference>
<feature type="transmembrane region" description="Helical" evidence="1">
    <location>
        <begin position="160"/>
        <end position="177"/>
    </location>
</feature>
<gene>
    <name evidence="3" type="ORF">C7C56_016525</name>
</gene>
<name>A0A2U2HIF6_9BURK</name>
<sequence length="204" mass="22103">MSTPSLPTRQALRLYVKMYLGLHALFAVVYGCANWLAARHADPMRYYASWEQDMPFVPVMIYPYLSIALLFWAPLFLLDQARMRRLGLAAAVCMLIAGVCFVLAPGISAFALAPAMPAAGTLEASLFAGLRALDQPYNTAPSLHVALSTLFVLAMRGGKLSALLLAWLGAIMASVLLVHQHHLADVFSGALLGAVCYVAFCRTE</sequence>
<dbReference type="InterPro" id="IPR026841">
    <property type="entry name" value="Aur1/Ipt1"/>
</dbReference>
<keyword evidence="1" id="KW-0472">Membrane</keyword>
<feature type="transmembrane region" description="Helical" evidence="1">
    <location>
        <begin position="56"/>
        <end position="78"/>
    </location>
</feature>
<feature type="transmembrane region" description="Helical" evidence="1">
    <location>
        <begin position="90"/>
        <end position="116"/>
    </location>
</feature>
<feature type="transmembrane region" description="Helical" evidence="1">
    <location>
        <begin position="12"/>
        <end position="36"/>
    </location>
</feature>
<dbReference type="OrthoDB" id="256494at2"/>
<keyword evidence="4" id="KW-1185">Reference proteome</keyword>
<comment type="caution">
    <text evidence="3">The sequence shown here is derived from an EMBL/GenBank/DDBJ whole genome shotgun (WGS) entry which is preliminary data.</text>
</comment>
<protein>
    <recommendedName>
        <fullName evidence="2">Inositolphosphotransferase Aur1/Ipt1 domain-containing protein</fullName>
    </recommendedName>
</protein>
<reference evidence="3 4" key="1">
    <citation type="submission" date="2018-04" db="EMBL/GenBank/DDBJ databases">
        <title>Massilia violaceinigra sp. nov., a novel purple-pigmented bacterium isolated from Tianshan glacier, Xinjiang, China.</title>
        <authorList>
            <person name="Wang H."/>
        </authorList>
    </citation>
    <scope>NUCLEOTIDE SEQUENCE [LARGE SCALE GENOMIC DNA]</scope>
    <source>
        <strain evidence="3 4">B448-2</strain>
    </source>
</reference>
<evidence type="ECO:0000313" key="3">
    <source>
        <dbReference type="EMBL" id="PWF46121.1"/>
    </source>
</evidence>
<feature type="domain" description="Inositolphosphotransferase Aur1/Ipt1" evidence="2">
    <location>
        <begin position="61"/>
        <end position="197"/>
    </location>
</feature>
<evidence type="ECO:0000259" key="2">
    <source>
        <dbReference type="Pfam" id="PF14378"/>
    </source>
</evidence>
<feature type="transmembrane region" description="Helical" evidence="1">
    <location>
        <begin position="136"/>
        <end position="153"/>
    </location>
</feature>
<dbReference type="AlphaFoldDB" id="A0A2U2HIF6"/>
<feature type="transmembrane region" description="Helical" evidence="1">
    <location>
        <begin position="183"/>
        <end position="200"/>
    </location>
</feature>
<evidence type="ECO:0000313" key="4">
    <source>
        <dbReference type="Proteomes" id="UP000241421"/>
    </source>
</evidence>
<keyword evidence="1" id="KW-1133">Transmembrane helix</keyword>
<proteinExistence type="predicted"/>
<evidence type="ECO:0000256" key="1">
    <source>
        <dbReference type="SAM" id="Phobius"/>
    </source>
</evidence>
<dbReference type="GO" id="GO:0016020">
    <property type="term" value="C:membrane"/>
    <property type="evidence" value="ECO:0007669"/>
    <property type="project" value="UniProtKB-SubCell"/>
</dbReference>
<dbReference type="Proteomes" id="UP000241421">
    <property type="component" value="Unassembled WGS sequence"/>
</dbReference>
<keyword evidence="1" id="KW-0812">Transmembrane</keyword>
<accession>A0A2U2HIF6</accession>
<organism evidence="3 4">
    <name type="scientific">Massilia glaciei</name>
    <dbReference type="NCBI Taxonomy" id="1524097"/>
    <lineage>
        <taxon>Bacteria</taxon>
        <taxon>Pseudomonadati</taxon>
        <taxon>Pseudomonadota</taxon>
        <taxon>Betaproteobacteria</taxon>
        <taxon>Burkholderiales</taxon>
        <taxon>Oxalobacteraceae</taxon>
        <taxon>Telluria group</taxon>
        <taxon>Massilia</taxon>
    </lineage>
</organism>
<dbReference type="EMBL" id="PXWF02000245">
    <property type="protein sequence ID" value="PWF46121.1"/>
    <property type="molecule type" value="Genomic_DNA"/>
</dbReference>
<dbReference type="Gene3D" id="1.20.144.10">
    <property type="entry name" value="Phosphatidic acid phosphatase type 2/haloperoxidase"/>
    <property type="match status" value="1"/>
</dbReference>